<dbReference type="InterPro" id="IPR016979">
    <property type="entry name" value="DUF2129"/>
</dbReference>
<dbReference type="AlphaFoldDB" id="A0A511UUS5"/>
<keyword evidence="1" id="KW-0963">Cytoplasm</keyword>
<evidence type="ECO:0000313" key="2">
    <source>
        <dbReference type="EMBL" id="GEN30324.1"/>
    </source>
</evidence>
<dbReference type="PIRSF" id="PIRSF031653">
    <property type="entry name" value="UCP031653"/>
    <property type="match status" value="1"/>
</dbReference>
<reference evidence="2 3" key="1">
    <citation type="submission" date="2019-07" db="EMBL/GenBank/DDBJ databases">
        <title>Whole genome shotgun sequence of Cerasibacillus quisquiliarum NBRC 102429.</title>
        <authorList>
            <person name="Hosoyama A."/>
            <person name="Uohara A."/>
            <person name="Ohji S."/>
            <person name="Ichikawa N."/>
        </authorList>
    </citation>
    <scope>NUCLEOTIDE SEQUENCE [LARGE SCALE GENOMIC DNA]</scope>
    <source>
        <strain evidence="2 3">NBRC 102429</strain>
    </source>
</reference>
<evidence type="ECO:0000313" key="3">
    <source>
        <dbReference type="Proteomes" id="UP000321491"/>
    </source>
</evidence>
<organism evidence="2 3">
    <name type="scientific">Cerasibacillus quisquiliarum</name>
    <dbReference type="NCBI Taxonomy" id="227865"/>
    <lineage>
        <taxon>Bacteria</taxon>
        <taxon>Bacillati</taxon>
        <taxon>Bacillota</taxon>
        <taxon>Bacilli</taxon>
        <taxon>Bacillales</taxon>
        <taxon>Bacillaceae</taxon>
        <taxon>Cerasibacillus</taxon>
    </lineage>
</organism>
<dbReference type="Proteomes" id="UP000321491">
    <property type="component" value="Unassembled WGS sequence"/>
</dbReference>
<gene>
    <name evidence="2" type="ORF">CQU01_05620</name>
</gene>
<dbReference type="EMBL" id="BJXW01000008">
    <property type="protein sequence ID" value="GEN30324.1"/>
    <property type="molecule type" value="Genomic_DNA"/>
</dbReference>
<evidence type="ECO:0000256" key="1">
    <source>
        <dbReference type="ARBA" id="ARBA00022490"/>
    </source>
</evidence>
<dbReference type="RefSeq" id="WP_146935485.1">
    <property type="nucleotide sequence ID" value="NZ_BJXW01000008.1"/>
</dbReference>
<keyword evidence="3" id="KW-1185">Reference proteome</keyword>
<comment type="caution">
    <text evidence="2">The sequence shown here is derived from an EMBL/GenBank/DDBJ whole genome shotgun (WGS) entry which is preliminary data.</text>
</comment>
<sequence length="93" mass="11331">MELIERQGIIVWFQHRKNLKKIRRYGHLLYASNRMKYAVVYVDQDKIADIERRLLEYPFVSKVERSYKPFVSTTFEYVMPDKAKQYDYKSTSL</sequence>
<protein>
    <submittedName>
        <fullName evidence="2">UPF0298 protein</fullName>
    </submittedName>
</protein>
<dbReference type="OrthoDB" id="2990788at2"/>
<proteinExistence type="predicted"/>
<accession>A0A511UUS5</accession>
<dbReference type="Pfam" id="PF09902">
    <property type="entry name" value="DUF2129"/>
    <property type="match status" value="1"/>
</dbReference>
<name>A0A511UUS5_9BACI</name>